<dbReference type="GO" id="GO:0047134">
    <property type="term" value="F:protein-disulfide reductase [NAD(P)H] activity"/>
    <property type="evidence" value="ECO:0007669"/>
    <property type="project" value="TreeGrafter"/>
</dbReference>
<evidence type="ECO:0000256" key="10">
    <source>
        <dbReference type="ARBA" id="ARBA00023163"/>
    </source>
</evidence>
<dbReference type="InterPro" id="IPR034768">
    <property type="entry name" value="4FE4S_WBL"/>
</dbReference>
<evidence type="ECO:0000313" key="13">
    <source>
        <dbReference type="EMBL" id="CAB4770293.1"/>
    </source>
</evidence>
<protein>
    <submittedName>
        <fullName evidence="13">Unannotated protein</fullName>
    </submittedName>
</protein>
<dbReference type="GO" id="GO:0051539">
    <property type="term" value="F:4 iron, 4 sulfur cluster binding"/>
    <property type="evidence" value="ECO:0007669"/>
    <property type="project" value="UniProtKB-KW"/>
</dbReference>
<evidence type="ECO:0000259" key="11">
    <source>
        <dbReference type="PROSITE" id="PS51674"/>
    </source>
</evidence>
<keyword evidence="9" id="KW-1015">Disulfide bond</keyword>
<name>A0A6J6VGW2_9ZZZZ</name>
<keyword evidence="10" id="KW-0804">Transcription</keyword>
<dbReference type="EMBL" id="CAFBOR010000278">
    <property type="protein sequence ID" value="CAB5001652.1"/>
    <property type="molecule type" value="Genomic_DNA"/>
</dbReference>
<sequence length="90" mass="10303">MSGKTEFQIKTVNQTWQINSACRGPEAVLFFPPTTSERRDDRDLRERRAKAICSGCSVKAECLEYALEIREPFGIWGGLNEVERRGLLRI</sequence>
<evidence type="ECO:0000256" key="6">
    <source>
        <dbReference type="ARBA" id="ARBA00023014"/>
    </source>
</evidence>
<keyword evidence="6" id="KW-0411">Iron-sulfur</keyword>
<reference evidence="13" key="1">
    <citation type="submission" date="2020-05" db="EMBL/GenBank/DDBJ databases">
        <authorList>
            <person name="Chiriac C."/>
            <person name="Salcher M."/>
            <person name="Ghai R."/>
            <person name="Kavagutti S V."/>
        </authorList>
    </citation>
    <scope>NUCLEOTIDE SEQUENCE</scope>
</reference>
<proteinExistence type="inferred from homology"/>
<evidence type="ECO:0000256" key="9">
    <source>
        <dbReference type="ARBA" id="ARBA00023157"/>
    </source>
</evidence>
<dbReference type="HAMAP" id="MF_01479">
    <property type="entry name" value="WhiB"/>
    <property type="match status" value="1"/>
</dbReference>
<dbReference type="EMBL" id="CAEZWM010000013">
    <property type="protein sequence ID" value="CAB4647906.1"/>
    <property type="molecule type" value="Genomic_DNA"/>
</dbReference>
<keyword evidence="7" id="KW-0805">Transcription regulation</keyword>
<dbReference type="AlphaFoldDB" id="A0A6J6VGW2"/>
<dbReference type="PANTHER" id="PTHR38839">
    <property type="entry name" value="TRANSCRIPTIONAL REGULATOR WHID-RELATED"/>
    <property type="match status" value="1"/>
</dbReference>
<dbReference type="EMBL" id="CAEZZU010000016">
    <property type="protein sequence ID" value="CAB4770293.1"/>
    <property type="molecule type" value="Genomic_DNA"/>
</dbReference>
<evidence type="ECO:0000313" key="12">
    <source>
        <dbReference type="EMBL" id="CAB4647906.1"/>
    </source>
</evidence>
<dbReference type="InterPro" id="IPR003482">
    <property type="entry name" value="Whib"/>
</dbReference>
<evidence type="ECO:0000256" key="8">
    <source>
        <dbReference type="ARBA" id="ARBA00023125"/>
    </source>
</evidence>
<dbReference type="GO" id="GO:0046872">
    <property type="term" value="F:metal ion binding"/>
    <property type="evidence" value="ECO:0007669"/>
    <property type="project" value="UniProtKB-KW"/>
</dbReference>
<dbReference type="GO" id="GO:0045454">
    <property type="term" value="P:cell redox homeostasis"/>
    <property type="evidence" value="ECO:0007669"/>
    <property type="project" value="TreeGrafter"/>
</dbReference>
<evidence type="ECO:0000256" key="7">
    <source>
        <dbReference type="ARBA" id="ARBA00023015"/>
    </source>
</evidence>
<accession>A0A6J6VGW2</accession>
<dbReference type="PROSITE" id="PS51674">
    <property type="entry name" value="4FE4S_WBL"/>
    <property type="match status" value="1"/>
</dbReference>
<evidence type="ECO:0000256" key="1">
    <source>
        <dbReference type="ARBA" id="ARBA00001966"/>
    </source>
</evidence>
<evidence type="ECO:0000256" key="2">
    <source>
        <dbReference type="ARBA" id="ARBA00006597"/>
    </source>
</evidence>
<gene>
    <name evidence="12" type="ORF">UFOPK2242_00225</name>
    <name evidence="13" type="ORF">UFOPK2925_00231</name>
    <name evidence="14" type="ORF">UFOPK3974_01546</name>
</gene>
<organism evidence="13">
    <name type="scientific">freshwater metagenome</name>
    <dbReference type="NCBI Taxonomy" id="449393"/>
    <lineage>
        <taxon>unclassified sequences</taxon>
        <taxon>metagenomes</taxon>
        <taxon>ecological metagenomes</taxon>
    </lineage>
</organism>
<evidence type="ECO:0000256" key="5">
    <source>
        <dbReference type="ARBA" id="ARBA00023004"/>
    </source>
</evidence>
<evidence type="ECO:0000313" key="14">
    <source>
        <dbReference type="EMBL" id="CAB5001652.1"/>
    </source>
</evidence>
<evidence type="ECO:0000256" key="4">
    <source>
        <dbReference type="ARBA" id="ARBA00022723"/>
    </source>
</evidence>
<keyword evidence="3" id="KW-0004">4Fe-4S</keyword>
<comment type="cofactor">
    <cofactor evidence="1">
        <name>[4Fe-4S] cluster</name>
        <dbReference type="ChEBI" id="CHEBI:49883"/>
    </cofactor>
</comment>
<dbReference type="GO" id="GO:0045892">
    <property type="term" value="P:negative regulation of DNA-templated transcription"/>
    <property type="evidence" value="ECO:0007669"/>
    <property type="project" value="TreeGrafter"/>
</dbReference>
<feature type="domain" description="4Fe-4S Wbl-type" evidence="11">
    <location>
        <begin position="21"/>
        <end position="86"/>
    </location>
</feature>
<dbReference type="GO" id="GO:0003677">
    <property type="term" value="F:DNA binding"/>
    <property type="evidence" value="ECO:0007669"/>
    <property type="project" value="UniProtKB-KW"/>
</dbReference>
<keyword evidence="5" id="KW-0408">Iron</keyword>
<dbReference type="Pfam" id="PF02467">
    <property type="entry name" value="Whib"/>
    <property type="match status" value="1"/>
</dbReference>
<keyword evidence="4" id="KW-0479">Metal-binding</keyword>
<comment type="similarity">
    <text evidence="2">Belongs to the WhiB family.</text>
</comment>
<evidence type="ECO:0000256" key="3">
    <source>
        <dbReference type="ARBA" id="ARBA00022485"/>
    </source>
</evidence>
<keyword evidence="8" id="KW-0238">DNA-binding</keyword>